<protein>
    <submittedName>
        <fullName evidence="1">Uncharacterized protein</fullName>
    </submittedName>
</protein>
<keyword evidence="2" id="KW-1185">Reference proteome</keyword>
<dbReference type="EMBL" id="JAHRIQ010026634">
    <property type="protein sequence ID" value="MEQ2230211.1"/>
    <property type="molecule type" value="Genomic_DNA"/>
</dbReference>
<sequence length="113" mass="13063">MGLNQRFTILSFGCGKCLQIFLITEIKTAQIIHFIHFAFIYKNGADLYSAVKKYLTMLEISASHTSHVKEMKIYRNPRPKGCLTPGSQHTWLLNLHFNNSTLMCTHDFTQIRK</sequence>
<evidence type="ECO:0000313" key="1">
    <source>
        <dbReference type="EMBL" id="MEQ2230211.1"/>
    </source>
</evidence>
<accession>A0ABV0TDW4</accession>
<gene>
    <name evidence="1" type="ORF">ILYODFUR_026892</name>
</gene>
<name>A0ABV0TDW4_9TELE</name>
<comment type="caution">
    <text evidence="1">The sequence shown here is derived from an EMBL/GenBank/DDBJ whole genome shotgun (WGS) entry which is preliminary data.</text>
</comment>
<reference evidence="1 2" key="1">
    <citation type="submission" date="2021-06" db="EMBL/GenBank/DDBJ databases">
        <authorList>
            <person name="Palmer J.M."/>
        </authorList>
    </citation>
    <scope>NUCLEOTIDE SEQUENCE [LARGE SCALE GENOMIC DNA]</scope>
    <source>
        <strain evidence="2">if_2019</strain>
        <tissue evidence="1">Muscle</tissue>
    </source>
</reference>
<evidence type="ECO:0000313" key="2">
    <source>
        <dbReference type="Proteomes" id="UP001482620"/>
    </source>
</evidence>
<organism evidence="1 2">
    <name type="scientific">Ilyodon furcidens</name>
    <name type="common">goldbreast splitfin</name>
    <dbReference type="NCBI Taxonomy" id="33524"/>
    <lineage>
        <taxon>Eukaryota</taxon>
        <taxon>Metazoa</taxon>
        <taxon>Chordata</taxon>
        <taxon>Craniata</taxon>
        <taxon>Vertebrata</taxon>
        <taxon>Euteleostomi</taxon>
        <taxon>Actinopterygii</taxon>
        <taxon>Neopterygii</taxon>
        <taxon>Teleostei</taxon>
        <taxon>Neoteleostei</taxon>
        <taxon>Acanthomorphata</taxon>
        <taxon>Ovalentaria</taxon>
        <taxon>Atherinomorphae</taxon>
        <taxon>Cyprinodontiformes</taxon>
        <taxon>Goodeidae</taxon>
        <taxon>Ilyodon</taxon>
    </lineage>
</organism>
<dbReference type="Proteomes" id="UP001482620">
    <property type="component" value="Unassembled WGS sequence"/>
</dbReference>
<proteinExistence type="predicted"/>